<dbReference type="PROSITE" id="PS50011">
    <property type="entry name" value="PROTEIN_KINASE_DOM"/>
    <property type="match status" value="1"/>
</dbReference>
<dbReference type="VEuPathDB" id="FungiDB:H310_09289"/>
<dbReference type="eggNOG" id="KOG0192">
    <property type="taxonomic scope" value="Eukaryota"/>
</dbReference>
<dbReference type="SUPFAM" id="SSF56112">
    <property type="entry name" value="Protein kinase-like (PK-like)"/>
    <property type="match status" value="1"/>
</dbReference>
<evidence type="ECO:0000313" key="3">
    <source>
        <dbReference type="EMBL" id="ETV97985.1"/>
    </source>
</evidence>
<organism evidence="3">
    <name type="scientific">Aphanomyces invadans</name>
    <dbReference type="NCBI Taxonomy" id="157072"/>
    <lineage>
        <taxon>Eukaryota</taxon>
        <taxon>Sar</taxon>
        <taxon>Stramenopiles</taxon>
        <taxon>Oomycota</taxon>
        <taxon>Saprolegniomycetes</taxon>
        <taxon>Saprolegniales</taxon>
        <taxon>Verrucalvaceae</taxon>
        <taxon>Aphanomyces</taxon>
    </lineage>
</organism>
<dbReference type="Pfam" id="PF00069">
    <property type="entry name" value="Pkinase"/>
    <property type="match status" value="1"/>
</dbReference>
<dbReference type="EMBL" id="KI913971">
    <property type="protein sequence ID" value="ETV97985.1"/>
    <property type="molecule type" value="Genomic_DNA"/>
</dbReference>
<keyword evidence="1" id="KW-1133">Transmembrane helix</keyword>
<dbReference type="PANTHER" id="PTHR44329">
    <property type="entry name" value="SERINE/THREONINE-PROTEIN KINASE TNNI3K-RELATED"/>
    <property type="match status" value="1"/>
</dbReference>
<dbReference type="RefSeq" id="XP_008873546.1">
    <property type="nucleotide sequence ID" value="XM_008875324.1"/>
</dbReference>
<sequence>MATTWRDNSDLVGRFKALDAASVSVAAPVIPPPSNVEQRLQELGLSWSQLSSAAMHAVLWDTGVVVGSVASVDTYLQVYVPCGVSMSGIFISKDEFTTLQPTTDCSGPGGTKYARQQGAIASFALLDRFTKCAIADAQLASANTTSASYSQDALQTLDVPSVRLLLHRDGSGATRPVIHTFVDPVLSSTSASCPLVSQSVGLTIPCESRLNQPANSINKCLPTPSSAMTAWLSSIKSSSASTSASDTASADGLSTPAIGVIAGGCAAVVVLVLGMCFYRRWKGSQQLHAQLQSGPYNPMPPTTNHSISNVQIGDAVPPNCTSRNAPDAALSSLHKATSAKLDQIPAHLRLPFASISRTQLLATGVRSEVYYGRYNHKLVVAVKVITPDKVHDQENIEAFAEEIRLMAMFRHPNIVALVGYAWDTSLGSLTAVTEYLSQGNLSRFLTETPGLHWDLKASLALDVARALQYLHGLLQPMVIHRDLKSTNILLDWPNAKLSGFGVSRQAMEDETMTAGVGSAFYMAPEALRSGYYTVSADMYSFGCVLCELDTQQPLYANVAVPNKRIMYFILEEGLVPSVSATCPPAIRALAEQCFDPDPSLRPTAFDVARDLDAFVNGKGDNGGGLV</sequence>
<keyword evidence="3" id="KW-0418">Kinase</keyword>
<dbReference type="PANTHER" id="PTHR44329:SF214">
    <property type="entry name" value="PROTEIN KINASE DOMAIN-CONTAINING PROTEIN"/>
    <property type="match status" value="1"/>
</dbReference>
<keyword evidence="1" id="KW-0472">Membrane</keyword>
<proteinExistence type="predicted"/>
<dbReference type="PROSITE" id="PS00108">
    <property type="entry name" value="PROTEIN_KINASE_ST"/>
    <property type="match status" value="1"/>
</dbReference>
<feature type="transmembrane region" description="Helical" evidence="1">
    <location>
        <begin position="257"/>
        <end position="278"/>
    </location>
</feature>
<dbReference type="STRING" id="157072.A0A024TUZ5"/>
<dbReference type="OrthoDB" id="4062651at2759"/>
<reference evidence="3" key="1">
    <citation type="submission" date="2013-12" db="EMBL/GenBank/DDBJ databases">
        <title>The Genome Sequence of Aphanomyces invadans NJM9701.</title>
        <authorList>
            <consortium name="The Broad Institute Genomics Platform"/>
            <person name="Russ C."/>
            <person name="Tyler B."/>
            <person name="van West P."/>
            <person name="Dieguez-Uribeondo J."/>
            <person name="Young S.K."/>
            <person name="Zeng Q."/>
            <person name="Gargeya S."/>
            <person name="Fitzgerald M."/>
            <person name="Abouelleil A."/>
            <person name="Alvarado L."/>
            <person name="Chapman S.B."/>
            <person name="Gainer-Dewar J."/>
            <person name="Goldberg J."/>
            <person name="Griggs A."/>
            <person name="Gujja S."/>
            <person name="Hansen M."/>
            <person name="Howarth C."/>
            <person name="Imamovic A."/>
            <person name="Ireland A."/>
            <person name="Larimer J."/>
            <person name="McCowan C."/>
            <person name="Murphy C."/>
            <person name="Pearson M."/>
            <person name="Poon T.W."/>
            <person name="Priest M."/>
            <person name="Roberts A."/>
            <person name="Saif S."/>
            <person name="Shea T."/>
            <person name="Sykes S."/>
            <person name="Wortman J."/>
            <person name="Nusbaum C."/>
            <person name="Birren B."/>
        </authorList>
    </citation>
    <scope>NUCLEOTIDE SEQUENCE [LARGE SCALE GENOMIC DNA]</scope>
    <source>
        <strain evidence="3">NJM9701</strain>
    </source>
</reference>
<gene>
    <name evidence="3" type="ORF">H310_09289</name>
</gene>
<dbReference type="InterPro" id="IPR008271">
    <property type="entry name" value="Ser/Thr_kinase_AS"/>
</dbReference>
<dbReference type="InterPro" id="IPR011009">
    <property type="entry name" value="Kinase-like_dom_sf"/>
</dbReference>
<evidence type="ECO:0000256" key="1">
    <source>
        <dbReference type="SAM" id="Phobius"/>
    </source>
</evidence>
<evidence type="ECO:0000259" key="2">
    <source>
        <dbReference type="PROSITE" id="PS50011"/>
    </source>
</evidence>
<accession>A0A024TUZ5</accession>
<dbReference type="AlphaFoldDB" id="A0A024TUZ5"/>
<dbReference type="InterPro" id="IPR051681">
    <property type="entry name" value="Ser/Thr_Kinases-Pseudokinases"/>
</dbReference>
<dbReference type="InterPro" id="IPR000719">
    <property type="entry name" value="Prot_kinase_dom"/>
</dbReference>
<keyword evidence="1" id="KW-0812">Transmembrane</keyword>
<name>A0A024TUZ5_9STRA</name>
<dbReference type="InterPro" id="IPR001245">
    <property type="entry name" value="Ser-Thr/Tyr_kinase_cat_dom"/>
</dbReference>
<dbReference type="PRINTS" id="PR00109">
    <property type="entry name" value="TYRKINASE"/>
</dbReference>
<dbReference type="Gene3D" id="1.10.510.10">
    <property type="entry name" value="Transferase(Phosphotransferase) domain 1"/>
    <property type="match status" value="1"/>
</dbReference>
<dbReference type="SMART" id="SM00220">
    <property type="entry name" value="S_TKc"/>
    <property type="match status" value="1"/>
</dbReference>
<dbReference type="GO" id="GO:0005524">
    <property type="term" value="F:ATP binding"/>
    <property type="evidence" value="ECO:0007669"/>
    <property type="project" value="InterPro"/>
</dbReference>
<feature type="domain" description="Protein kinase" evidence="2">
    <location>
        <begin position="355"/>
        <end position="615"/>
    </location>
</feature>
<dbReference type="GO" id="GO:0004674">
    <property type="term" value="F:protein serine/threonine kinase activity"/>
    <property type="evidence" value="ECO:0007669"/>
    <property type="project" value="TreeGrafter"/>
</dbReference>
<protein>
    <submittedName>
        <fullName evidence="3">TKL protein kinase</fullName>
    </submittedName>
</protein>
<keyword evidence="3" id="KW-0808">Transferase</keyword>
<dbReference type="GeneID" id="20086339"/>